<reference evidence="2" key="1">
    <citation type="submission" date="2023-05" db="EMBL/GenBank/DDBJ databases">
        <title>Nepenthes gracilis genome sequencing.</title>
        <authorList>
            <person name="Fukushima K."/>
        </authorList>
    </citation>
    <scope>NUCLEOTIDE SEQUENCE</scope>
    <source>
        <strain evidence="2">SING2019-196</strain>
    </source>
</reference>
<dbReference type="InterPro" id="IPR040262">
    <property type="entry name" value="At4g38062-like"/>
</dbReference>
<feature type="coiled-coil region" evidence="1">
    <location>
        <begin position="1"/>
        <end position="158"/>
    </location>
</feature>
<feature type="coiled-coil region" evidence="1">
    <location>
        <begin position="186"/>
        <end position="213"/>
    </location>
</feature>
<feature type="coiled-coil region" evidence="1">
    <location>
        <begin position="611"/>
        <end position="687"/>
    </location>
</feature>
<dbReference type="EMBL" id="BSYO01000004">
    <property type="protein sequence ID" value="GMH03035.1"/>
    <property type="molecule type" value="Genomic_DNA"/>
</dbReference>
<feature type="coiled-coil region" evidence="1">
    <location>
        <begin position="807"/>
        <end position="852"/>
    </location>
</feature>
<evidence type="ECO:0000313" key="2">
    <source>
        <dbReference type="EMBL" id="GMH03035.1"/>
    </source>
</evidence>
<proteinExistence type="predicted"/>
<name>A0AAD3S266_NEPGR</name>
<feature type="coiled-coil region" evidence="1">
    <location>
        <begin position="239"/>
        <end position="294"/>
    </location>
</feature>
<accession>A0AAD3S266</accession>
<dbReference type="PANTHER" id="PTHR45287:SF4">
    <property type="entry name" value="OS03G0691500 PROTEIN"/>
    <property type="match status" value="1"/>
</dbReference>
<gene>
    <name evidence="2" type="ORF">Nepgr_004874</name>
</gene>
<protein>
    <submittedName>
        <fullName evidence="2">Uncharacterized protein</fullName>
    </submittedName>
</protein>
<comment type="caution">
    <text evidence="2">The sequence shown here is derived from an EMBL/GenBank/DDBJ whole genome shotgun (WGS) entry which is preliminary data.</text>
</comment>
<dbReference type="Proteomes" id="UP001279734">
    <property type="component" value="Unassembled WGS sequence"/>
</dbReference>
<evidence type="ECO:0000256" key="1">
    <source>
        <dbReference type="SAM" id="Coils"/>
    </source>
</evidence>
<keyword evidence="3" id="KW-1185">Reference proteome</keyword>
<feature type="coiled-coil region" evidence="1">
    <location>
        <begin position="390"/>
        <end position="417"/>
    </location>
</feature>
<organism evidence="2 3">
    <name type="scientific">Nepenthes gracilis</name>
    <name type="common">Slender pitcher plant</name>
    <dbReference type="NCBI Taxonomy" id="150966"/>
    <lineage>
        <taxon>Eukaryota</taxon>
        <taxon>Viridiplantae</taxon>
        <taxon>Streptophyta</taxon>
        <taxon>Embryophyta</taxon>
        <taxon>Tracheophyta</taxon>
        <taxon>Spermatophyta</taxon>
        <taxon>Magnoliopsida</taxon>
        <taxon>eudicotyledons</taxon>
        <taxon>Gunneridae</taxon>
        <taxon>Pentapetalae</taxon>
        <taxon>Caryophyllales</taxon>
        <taxon>Nepenthaceae</taxon>
        <taxon>Nepenthes</taxon>
    </lineage>
</organism>
<dbReference type="PANTHER" id="PTHR45287">
    <property type="entry name" value="OS03G0691500 PROTEIN"/>
    <property type="match status" value="1"/>
</dbReference>
<keyword evidence="1" id="KW-0175">Coiled coil</keyword>
<sequence>MAGVLKELDEVNEELEKLKREFRIKTELYESLRNVYDDQLVRIQEAKLQIEKQAWALNAKSEELAEARQLYEEVKSRLHEAESKIKHANSANEKLQSGCDEKAQKLEGENKKLVSALDEATATTVEFERKLCACNEKIEVLENLLSDSQRKCLEAEQRAQAPKELRQREDAILRLEVQSVNIQEQLKWKKEQFEHLKEAHKRLQDQFQSSKEEWAKEKSIFLEKMSSLHTSLDAQSTINESLQTQLKMCNQALAHEESRRKALEIQLSESQRCFENVLAECQEAETKIETLTINRDEEVAALRSTLGMKEALLKEMEYRIVHLGQENREFLQSIKELQEAQISTRRTDPLLRKLQTKLKDLELVHSKCSVTLKEREAEWNIQVERTTEAMNCYGSDLKRLNDQIQQLQMQLESCYSSLEVAGEGSSILLMVLKSEISEAYSKLLNSESQIEACNEMRKEKITLAAEQLEMEHSSPVKAEIYLHQAHEQIASLNQKLESFKLLEEQSIVLENELGQHKKMLEESSDCQVRLRERVTLMEAALKDVSNALEKTNSELAVKVCEAGQTEAELKIWKSKAESMRTCFEQNQEICNQMETSLLAQVETEQYLRKENENLLCRLEDQDQTLNYLQQQIVLLDQKLAKKEESIEAMKSEARKVHEKEEQYAQIIEEGNTKVKNLQKVIRCLEQESMKRESAAIKLGRSEAEKSFKQERDKLQIIAAEKDQRIEDLQIWALSLEENFTDAATSSFSEIVEKLVEVDSLKEAFRKAEYLMNLEIQEKNLIIGDLQEEVTDLHDKLMLQVESLFRSKQAAAMEHEALLQNKQRAMENLKDKFEKEQSNLKKLVKELEFTRDATLEKINVLSLERENLLVYAEGICEQIGEFCGEDIKLGCMLSQMSQNSEGNDRLALNIVAGENLRHPTQECDDIAFTRKEVKGSKDGRSPLHELNYYE</sequence>
<evidence type="ECO:0000313" key="3">
    <source>
        <dbReference type="Proteomes" id="UP001279734"/>
    </source>
</evidence>
<dbReference type="AlphaFoldDB" id="A0AAD3S266"/>